<dbReference type="Gene3D" id="1.10.357.10">
    <property type="entry name" value="Tetracycline Repressor, domain 2"/>
    <property type="match status" value="1"/>
</dbReference>
<evidence type="ECO:0000259" key="5">
    <source>
        <dbReference type="PROSITE" id="PS50977"/>
    </source>
</evidence>
<name>A0ABS1VUL4_9ACTN</name>
<dbReference type="InterPro" id="IPR009057">
    <property type="entry name" value="Homeodomain-like_sf"/>
</dbReference>
<dbReference type="Pfam" id="PF21597">
    <property type="entry name" value="TetR_C_43"/>
    <property type="match status" value="1"/>
</dbReference>
<dbReference type="PANTHER" id="PTHR30055">
    <property type="entry name" value="HTH-TYPE TRANSCRIPTIONAL REGULATOR RUTR"/>
    <property type="match status" value="1"/>
</dbReference>
<feature type="domain" description="HTH tetR-type" evidence="5">
    <location>
        <begin position="11"/>
        <end position="70"/>
    </location>
</feature>
<evidence type="ECO:0000313" key="7">
    <source>
        <dbReference type="Proteomes" id="UP000598996"/>
    </source>
</evidence>
<reference evidence="6 7" key="1">
    <citation type="submission" date="2021-01" db="EMBL/GenBank/DDBJ databases">
        <title>Actinoplanes sp. nov. LDG1-01 isolated from lichen.</title>
        <authorList>
            <person name="Saeng-In P."/>
            <person name="Phongsopitanun W."/>
            <person name="Kanchanasin P."/>
            <person name="Yuki M."/>
            <person name="Kudo T."/>
            <person name="Ohkuma M."/>
            <person name="Tanasupawat S."/>
        </authorList>
    </citation>
    <scope>NUCLEOTIDE SEQUENCE [LARGE SCALE GENOMIC DNA]</scope>
    <source>
        <strain evidence="6 7">LDG1-01</strain>
    </source>
</reference>
<evidence type="ECO:0000256" key="1">
    <source>
        <dbReference type="ARBA" id="ARBA00023015"/>
    </source>
</evidence>
<dbReference type="Proteomes" id="UP000598996">
    <property type="component" value="Unassembled WGS sequence"/>
</dbReference>
<dbReference type="PANTHER" id="PTHR30055:SF234">
    <property type="entry name" value="HTH-TYPE TRANSCRIPTIONAL REGULATOR BETI"/>
    <property type="match status" value="1"/>
</dbReference>
<dbReference type="InterPro" id="IPR049445">
    <property type="entry name" value="TetR_SbtR-like_C"/>
</dbReference>
<evidence type="ECO:0000256" key="3">
    <source>
        <dbReference type="ARBA" id="ARBA00023163"/>
    </source>
</evidence>
<keyword evidence="2 4" id="KW-0238">DNA-binding</keyword>
<keyword evidence="3" id="KW-0804">Transcription</keyword>
<evidence type="ECO:0000256" key="2">
    <source>
        <dbReference type="ARBA" id="ARBA00023125"/>
    </source>
</evidence>
<dbReference type="InterPro" id="IPR050109">
    <property type="entry name" value="HTH-type_TetR-like_transc_reg"/>
</dbReference>
<dbReference type="EMBL" id="JAENHO010000008">
    <property type="protein sequence ID" value="MBL7258176.1"/>
    <property type="molecule type" value="Genomic_DNA"/>
</dbReference>
<dbReference type="PRINTS" id="PR00455">
    <property type="entry name" value="HTHTETR"/>
</dbReference>
<protein>
    <submittedName>
        <fullName evidence="6">TetR/AcrR family transcriptional regulator</fullName>
    </submittedName>
</protein>
<evidence type="ECO:0000313" key="6">
    <source>
        <dbReference type="EMBL" id="MBL7258176.1"/>
    </source>
</evidence>
<sequence>MTARAPRADALRNRSRVLAAAEQVFVARGTTVSTEEVARAAGVGIGTVFRHFPTKAALIEAVFRERLRRFAEEADRLVESDDPAAAIWTFLTLMAEVAAGKDAWTDAFTAADLHEALTPAREQLPRALGALLVRAQAVNAIRQDVTVSELTALMLAVSRVPDQPADGAPLRARVLSIVFDGLRPQG</sequence>
<dbReference type="Pfam" id="PF00440">
    <property type="entry name" value="TetR_N"/>
    <property type="match status" value="1"/>
</dbReference>
<evidence type="ECO:0000256" key="4">
    <source>
        <dbReference type="PROSITE-ProRule" id="PRU00335"/>
    </source>
</evidence>
<comment type="caution">
    <text evidence="6">The sequence shown here is derived from an EMBL/GenBank/DDBJ whole genome shotgun (WGS) entry which is preliminary data.</text>
</comment>
<proteinExistence type="predicted"/>
<keyword evidence="7" id="KW-1185">Reference proteome</keyword>
<feature type="DNA-binding region" description="H-T-H motif" evidence="4">
    <location>
        <begin position="33"/>
        <end position="52"/>
    </location>
</feature>
<organism evidence="6 7">
    <name type="scientific">Paractinoplanes lichenicola</name>
    <dbReference type="NCBI Taxonomy" id="2802976"/>
    <lineage>
        <taxon>Bacteria</taxon>
        <taxon>Bacillati</taxon>
        <taxon>Actinomycetota</taxon>
        <taxon>Actinomycetes</taxon>
        <taxon>Micromonosporales</taxon>
        <taxon>Micromonosporaceae</taxon>
        <taxon>Paractinoplanes</taxon>
    </lineage>
</organism>
<dbReference type="PROSITE" id="PS50977">
    <property type="entry name" value="HTH_TETR_2"/>
    <property type="match status" value="1"/>
</dbReference>
<gene>
    <name evidence="6" type="ORF">JKJ07_28105</name>
</gene>
<keyword evidence="1" id="KW-0805">Transcription regulation</keyword>
<dbReference type="InterPro" id="IPR036271">
    <property type="entry name" value="Tet_transcr_reg_TetR-rel_C_sf"/>
</dbReference>
<dbReference type="SUPFAM" id="SSF46689">
    <property type="entry name" value="Homeodomain-like"/>
    <property type="match status" value="1"/>
</dbReference>
<dbReference type="InterPro" id="IPR001647">
    <property type="entry name" value="HTH_TetR"/>
</dbReference>
<dbReference type="SUPFAM" id="SSF48498">
    <property type="entry name" value="Tetracyclin repressor-like, C-terminal domain"/>
    <property type="match status" value="1"/>
</dbReference>
<accession>A0ABS1VUL4</accession>